<evidence type="ECO:0000313" key="3">
    <source>
        <dbReference type="Proteomes" id="UP000305067"/>
    </source>
</evidence>
<dbReference type="AlphaFoldDB" id="A0A5C3QQ01"/>
<keyword evidence="3" id="KW-1185">Reference proteome</keyword>
<organism evidence="2 3">
    <name type="scientific">Pterulicium gracile</name>
    <dbReference type="NCBI Taxonomy" id="1884261"/>
    <lineage>
        <taxon>Eukaryota</taxon>
        <taxon>Fungi</taxon>
        <taxon>Dikarya</taxon>
        <taxon>Basidiomycota</taxon>
        <taxon>Agaricomycotina</taxon>
        <taxon>Agaricomycetes</taxon>
        <taxon>Agaricomycetidae</taxon>
        <taxon>Agaricales</taxon>
        <taxon>Pleurotineae</taxon>
        <taxon>Pterulaceae</taxon>
        <taxon>Pterulicium</taxon>
    </lineage>
</organism>
<evidence type="ECO:0000313" key="2">
    <source>
        <dbReference type="EMBL" id="TFL02601.1"/>
    </source>
</evidence>
<protein>
    <recommendedName>
        <fullName evidence="1">F-box domain-containing protein</fullName>
    </recommendedName>
</protein>
<dbReference type="SUPFAM" id="SSF81383">
    <property type="entry name" value="F-box domain"/>
    <property type="match status" value="1"/>
</dbReference>
<accession>A0A5C3QQ01</accession>
<dbReference type="InterPro" id="IPR036047">
    <property type="entry name" value="F-box-like_dom_sf"/>
</dbReference>
<feature type="domain" description="F-box" evidence="1">
    <location>
        <begin position="70"/>
        <end position="124"/>
    </location>
</feature>
<dbReference type="CDD" id="cd09917">
    <property type="entry name" value="F-box_SF"/>
    <property type="match status" value="1"/>
</dbReference>
<proteinExistence type="predicted"/>
<dbReference type="PROSITE" id="PS50181">
    <property type="entry name" value="FBOX"/>
    <property type="match status" value="1"/>
</dbReference>
<dbReference type="InterPro" id="IPR001810">
    <property type="entry name" value="F-box_dom"/>
</dbReference>
<gene>
    <name evidence="2" type="ORF">BDV98DRAFT_433958</name>
</gene>
<evidence type="ECO:0000259" key="1">
    <source>
        <dbReference type="PROSITE" id="PS50181"/>
    </source>
</evidence>
<sequence>MRPQPGDICQQSADSIRFPAIRLLPQADQVAQRLIEEGDRRMSDLKQAIEQVSAVRNDMLKVVKQHRNFLAPMHRLPDDVMLTIVEHMSGRGTGNWESPPWEVSTVCKRWRQLTLSCHYLWTNI</sequence>
<name>A0A5C3QQ01_9AGAR</name>
<reference evidence="2 3" key="1">
    <citation type="journal article" date="2019" name="Nat. Ecol. Evol.">
        <title>Megaphylogeny resolves global patterns of mushroom evolution.</title>
        <authorList>
            <person name="Varga T."/>
            <person name="Krizsan K."/>
            <person name="Foldi C."/>
            <person name="Dima B."/>
            <person name="Sanchez-Garcia M."/>
            <person name="Sanchez-Ramirez S."/>
            <person name="Szollosi G.J."/>
            <person name="Szarkandi J.G."/>
            <person name="Papp V."/>
            <person name="Albert L."/>
            <person name="Andreopoulos W."/>
            <person name="Angelini C."/>
            <person name="Antonin V."/>
            <person name="Barry K.W."/>
            <person name="Bougher N.L."/>
            <person name="Buchanan P."/>
            <person name="Buyck B."/>
            <person name="Bense V."/>
            <person name="Catcheside P."/>
            <person name="Chovatia M."/>
            <person name="Cooper J."/>
            <person name="Damon W."/>
            <person name="Desjardin D."/>
            <person name="Finy P."/>
            <person name="Geml J."/>
            <person name="Haridas S."/>
            <person name="Hughes K."/>
            <person name="Justo A."/>
            <person name="Karasinski D."/>
            <person name="Kautmanova I."/>
            <person name="Kiss B."/>
            <person name="Kocsube S."/>
            <person name="Kotiranta H."/>
            <person name="LaButti K.M."/>
            <person name="Lechner B.E."/>
            <person name="Liimatainen K."/>
            <person name="Lipzen A."/>
            <person name="Lukacs Z."/>
            <person name="Mihaltcheva S."/>
            <person name="Morgado L.N."/>
            <person name="Niskanen T."/>
            <person name="Noordeloos M.E."/>
            <person name="Ohm R.A."/>
            <person name="Ortiz-Santana B."/>
            <person name="Ovrebo C."/>
            <person name="Racz N."/>
            <person name="Riley R."/>
            <person name="Savchenko A."/>
            <person name="Shiryaev A."/>
            <person name="Soop K."/>
            <person name="Spirin V."/>
            <person name="Szebenyi C."/>
            <person name="Tomsovsky M."/>
            <person name="Tulloss R.E."/>
            <person name="Uehling J."/>
            <person name="Grigoriev I.V."/>
            <person name="Vagvolgyi C."/>
            <person name="Papp T."/>
            <person name="Martin F.M."/>
            <person name="Miettinen O."/>
            <person name="Hibbett D.S."/>
            <person name="Nagy L.G."/>
        </authorList>
    </citation>
    <scope>NUCLEOTIDE SEQUENCE [LARGE SCALE GENOMIC DNA]</scope>
    <source>
        <strain evidence="2 3">CBS 309.79</strain>
    </source>
</reference>
<dbReference type="EMBL" id="ML178822">
    <property type="protein sequence ID" value="TFL02601.1"/>
    <property type="molecule type" value="Genomic_DNA"/>
</dbReference>
<dbReference type="Gene3D" id="1.20.1280.50">
    <property type="match status" value="1"/>
</dbReference>
<dbReference type="Proteomes" id="UP000305067">
    <property type="component" value="Unassembled WGS sequence"/>
</dbReference>
<dbReference type="OrthoDB" id="3221235at2759"/>